<evidence type="ECO:0000256" key="5">
    <source>
        <dbReference type="ARBA" id="ARBA00022989"/>
    </source>
</evidence>
<dbReference type="EMBL" id="JAANNP010000002">
    <property type="protein sequence ID" value="NHC13308.1"/>
    <property type="molecule type" value="Genomic_DNA"/>
</dbReference>
<gene>
    <name evidence="10" type="ORF">G9H71_05880</name>
</gene>
<evidence type="ECO:0000259" key="9">
    <source>
        <dbReference type="PROSITE" id="PS50156"/>
    </source>
</evidence>
<feature type="domain" description="SSD" evidence="9">
    <location>
        <begin position="198"/>
        <end position="327"/>
    </location>
</feature>
<keyword evidence="11" id="KW-1185">Reference proteome</keyword>
<dbReference type="Proteomes" id="UP000800981">
    <property type="component" value="Unassembled WGS sequence"/>
</dbReference>
<feature type="transmembrane region" description="Helical" evidence="8">
    <location>
        <begin position="270"/>
        <end position="292"/>
    </location>
</feature>
<feature type="transmembrane region" description="Helical" evidence="8">
    <location>
        <begin position="690"/>
        <end position="715"/>
    </location>
</feature>
<feature type="transmembrane region" description="Helical" evidence="8">
    <location>
        <begin position="205"/>
        <end position="225"/>
    </location>
</feature>
<feature type="transmembrane region" description="Helical" evidence="8">
    <location>
        <begin position="546"/>
        <end position="566"/>
    </location>
</feature>
<dbReference type="PANTHER" id="PTHR33406:SF11">
    <property type="entry name" value="MEMBRANE PROTEIN SCO6666-RELATED"/>
    <property type="match status" value="1"/>
</dbReference>
<feature type="transmembrane region" description="Helical" evidence="8">
    <location>
        <begin position="611"/>
        <end position="630"/>
    </location>
</feature>
<keyword evidence="3" id="KW-1003">Cell membrane</keyword>
<name>A0ABX0GVJ9_9ACTN</name>
<feature type="region of interest" description="Disordered" evidence="7">
    <location>
        <begin position="333"/>
        <end position="372"/>
    </location>
</feature>
<evidence type="ECO:0000256" key="2">
    <source>
        <dbReference type="ARBA" id="ARBA00010157"/>
    </source>
</evidence>
<evidence type="ECO:0000256" key="6">
    <source>
        <dbReference type="ARBA" id="ARBA00023136"/>
    </source>
</evidence>
<feature type="transmembrane region" description="Helical" evidence="8">
    <location>
        <begin position="385"/>
        <end position="405"/>
    </location>
</feature>
<keyword evidence="6 8" id="KW-0472">Membrane</keyword>
<keyword evidence="4 8" id="KW-0812">Transmembrane</keyword>
<dbReference type="InterPro" id="IPR004869">
    <property type="entry name" value="MMPL_dom"/>
</dbReference>
<proteinExistence type="inferred from homology"/>
<evidence type="ECO:0000256" key="1">
    <source>
        <dbReference type="ARBA" id="ARBA00004651"/>
    </source>
</evidence>
<accession>A0ABX0GVJ9</accession>
<dbReference type="SUPFAM" id="SSF82866">
    <property type="entry name" value="Multidrug efflux transporter AcrB transmembrane domain"/>
    <property type="match status" value="2"/>
</dbReference>
<evidence type="ECO:0000256" key="4">
    <source>
        <dbReference type="ARBA" id="ARBA00022692"/>
    </source>
</evidence>
<dbReference type="InterPro" id="IPR050545">
    <property type="entry name" value="Mycobact_MmpL"/>
</dbReference>
<feature type="transmembrane region" description="Helical" evidence="8">
    <location>
        <begin position="231"/>
        <end position="249"/>
    </location>
</feature>
<evidence type="ECO:0000256" key="8">
    <source>
        <dbReference type="SAM" id="Phobius"/>
    </source>
</evidence>
<organism evidence="10 11">
    <name type="scientific">Motilibacter deserti</name>
    <dbReference type="NCBI Taxonomy" id="2714956"/>
    <lineage>
        <taxon>Bacteria</taxon>
        <taxon>Bacillati</taxon>
        <taxon>Actinomycetota</taxon>
        <taxon>Actinomycetes</taxon>
        <taxon>Motilibacterales</taxon>
        <taxon>Motilibacteraceae</taxon>
        <taxon>Motilibacter</taxon>
    </lineage>
</organism>
<protein>
    <submittedName>
        <fullName evidence="10">MMPL family transporter</fullName>
    </submittedName>
</protein>
<sequence length="758" mass="77012">MAALLYRLGRFSARRRLLVLAAWVLLLALAVAGVVASGGKTDNEFRIPGTESQQALDVLGEKFPAASGTSAQVVFTAPEGSTVTADAAKAAIGEAVRAAASAPQVAAAIDPFTARTVSPDGRVALAQVQYAVQRGELDEGAVGALDRLLAPARDAGLQTVVGGDALGTTGVAVGPKELIGVVVALIVLLVTFGSALAAGMTLLTALVGVAVGLASLLSLTELVTLSSTAPTLALMIGLAVGLDYSLFILSRHRTQLADGDDLHDSIGRATGTAGSAVVFAGLTVVIAMAGLSVVKIPFLTVMGLAASVTVVVAVAIAVTLLPALMGFAGERLRPKPGSRSARISGTHGASQAGAAHPAHSVPVGAGHPAHSAPARPFGERWARIVVAKPLLTVAVIVLGLGAVALPARELALALPDNGSAAPESGQREAYDEISASFGPGFNGPLLVLVEGPGGRDALQQGAGQVAAAVKALPNVVSVSEPQLNDQGDTAIVQVVPGTGPTADETKDLVQAIRSQAGQLEAQTGTTLAVTGNTAVGIDVSDRLGDALLPFACVVVGLALVLLLLVFRSIVVPVKAAVGFLLSVGAAFGVVVAVFQWGWLDDALGVHTTGPVISFLPIIVIAVLFGLAMDYEVFLVSRIREDYVHGGDAHGAILAGSRHAARVVTAAALIMFSVFASFATSEDSTIKPMAIALAFGVLADAFLVRMTLVPAVLALFGRTAWWIPRWLDRVVPRVDIEGESLGRPGQRSEAPVPAGQVAP</sequence>
<dbReference type="PANTHER" id="PTHR33406">
    <property type="entry name" value="MEMBRANE PROTEIN MJ1562-RELATED"/>
    <property type="match status" value="1"/>
</dbReference>
<evidence type="ECO:0000256" key="7">
    <source>
        <dbReference type="SAM" id="MobiDB-lite"/>
    </source>
</evidence>
<comment type="similarity">
    <text evidence="2">Belongs to the resistance-nodulation-cell division (RND) (TC 2.A.6) family. MmpL subfamily.</text>
</comment>
<feature type="transmembrane region" description="Helical" evidence="8">
    <location>
        <begin position="659"/>
        <end position="678"/>
    </location>
</feature>
<evidence type="ECO:0000256" key="3">
    <source>
        <dbReference type="ARBA" id="ARBA00022475"/>
    </source>
</evidence>
<dbReference type="Gene3D" id="1.20.1640.10">
    <property type="entry name" value="Multidrug efflux transporter AcrB transmembrane domain"/>
    <property type="match status" value="2"/>
</dbReference>
<feature type="transmembrane region" description="Helical" evidence="8">
    <location>
        <begin position="178"/>
        <end position="198"/>
    </location>
</feature>
<comment type="caution">
    <text evidence="10">The sequence shown here is derived from an EMBL/GenBank/DDBJ whole genome shotgun (WGS) entry which is preliminary data.</text>
</comment>
<dbReference type="InterPro" id="IPR000731">
    <property type="entry name" value="SSD"/>
</dbReference>
<evidence type="ECO:0000313" key="10">
    <source>
        <dbReference type="EMBL" id="NHC13308.1"/>
    </source>
</evidence>
<feature type="transmembrane region" description="Helical" evidence="8">
    <location>
        <begin position="578"/>
        <end position="599"/>
    </location>
</feature>
<keyword evidence="5 8" id="KW-1133">Transmembrane helix</keyword>
<evidence type="ECO:0000313" key="11">
    <source>
        <dbReference type="Proteomes" id="UP000800981"/>
    </source>
</evidence>
<feature type="transmembrane region" description="Helical" evidence="8">
    <location>
        <begin position="298"/>
        <end position="325"/>
    </location>
</feature>
<reference evidence="10 11" key="1">
    <citation type="submission" date="2020-03" db="EMBL/GenBank/DDBJ databases">
        <title>Two novel Motilibacter sp.</title>
        <authorList>
            <person name="Liu S."/>
        </authorList>
    </citation>
    <scope>NUCLEOTIDE SEQUENCE [LARGE SCALE GENOMIC DNA]</scope>
    <source>
        <strain evidence="10 11">E257</strain>
    </source>
</reference>
<comment type="subcellular location">
    <subcellularLocation>
        <location evidence="1">Cell membrane</location>
        <topology evidence="1">Multi-pass membrane protein</topology>
    </subcellularLocation>
</comment>
<dbReference type="Pfam" id="PF03176">
    <property type="entry name" value="MMPL"/>
    <property type="match status" value="2"/>
</dbReference>
<dbReference type="RefSeq" id="WP_166279519.1">
    <property type="nucleotide sequence ID" value="NZ_JAANNP010000002.1"/>
</dbReference>
<dbReference type="PROSITE" id="PS50156">
    <property type="entry name" value="SSD"/>
    <property type="match status" value="1"/>
</dbReference>